<keyword evidence="2" id="KW-1133">Transmembrane helix</keyword>
<feature type="transmembrane region" description="Helical" evidence="2">
    <location>
        <begin position="183"/>
        <end position="203"/>
    </location>
</feature>
<feature type="transmembrane region" description="Helical" evidence="2">
    <location>
        <begin position="158"/>
        <end position="177"/>
    </location>
</feature>
<reference evidence="3" key="1">
    <citation type="submission" date="2019-06" db="EMBL/GenBank/DDBJ databases">
        <authorList>
            <consortium name="Wellcome Sanger Institute Data Sharing"/>
        </authorList>
    </citation>
    <scope>NUCLEOTIDE SEQUENCE [LARGE SCALE GENOMIC DNA]</scope>
</reference>
<dbReference type="Proteomes" id="UP000472271">
    <property type="component" value="Chromosome 16"/>
</dbReference>
<name>A0A673B783_9TELE</name>
<proteinExistence type="predicted"/>
<gene>
    <name evidence="3" type="primary">LOC115435621</name>
</gene>
<keyword evidence="2" id="KW-0472">Membrane</keyword>
<dbReference type="InterPro" id="IPR036259">
    <property type="entry name" value="MFS_trans_sf"/>
</dbReference>
<evidence type="ECO:0000256" key="2">
    <source>
        <dbReference type="SAM" id="Phobius"/>
    </source>
</evidence>
<comment type="subcellular location">
    <subcellularLocation>
        <location evidence="1">Membrane</location>
        <topology evidence="1">Multi-pass membrane protein</topology>
    </subcellularLocation>
</comment>
<feature type="transmembrane region" description="Helical" evidence="2">
    <location>
        <begin position="114"/>
        <end position="138"/>
    </location>
</feature>
<protein>
    <submittedName>
        <fullName evidence="3">Solute carrier family 43 member 3</fullName>
    </submittedName>
</protein>
<dbReference type="PANTHER" id="PTHR20765:SF1">
    <property type="entry name" value="EQUILIBRATIVE NUCLEOBASE TRANSPORTER 1"/>
    <property type="match status" value="1"/>
</dbReference>
<feature type="transmembrane region" description="Helical" evidence="2">
    <location>
        <begin position="444"/>
        <end position="463"/>
    </location>
</feature>
<feature type="transmembrane region" description="Helical" evidence="2">
    <location>
        <begin position="377"/>
        <end position="398"/>
    </location>
</feature>
<organism evidence="3 4">
    <name type="scientific">Sphaeramia orbicularis</name>
    <name type="common">orbiculate cardinalfish</name>
    <dbReference type="NCBI Taxonomy" id="375764"/>
    <lineage>
        <taxon>Eukaryota</taxon>
        <taxon>Metazoa</taxon>
        <taxon>Chordata</taxon>
        <taxon>Craniata</taxon>
        <taxon>Vertebrata</taxon>
        <taxon>Euteleostomi</taxon>
        <taxon>Actinopterygii</taxon>
        <taxon>Neopterygii</taxon>
        <taxon>Teleostei</taxon>
        <taxon>Neoteleostei</taxon>
        <taxon>Acanthomorphata</taxon>
        <taxon>Gobiaria</taxon>
        <taxon>Kurtiformes</taxon>
        <taxon>Apogonoidei</taxon>
        <taxon>Apogonidae</taxon>
        <taxon>Apogoninae</taxon>
        <taxon>Sphaeramia</taxon>
    </lineage>
</organism>
<evidence type="ECO:0000313" key="4">
    <source>
        <dbReference type="Proteomes" id="UP000472271"/>
    </source>
</evidence>
<feature type="transmembrane region" description="Helical" evidence="2">
    <location>
        <begin position="13"/>
        <end position="40"/>
    </location>
</feature>
<reference evidence="3" key="2">
    <citation type="submission" date="2025-08" db="UniProtKB">
        <authorList>
            <consortium name="Ensembl"/>
        </authorList>
    </citation>
    <scope>IDENTIFICATION</scope>
</reference>
<sequence>MAYLEKCLPVRRWLTFVTGLVECLCFNGAAFGWASLVFVLRVEGYLKWMCVNITDIDITDVNITDIDITDDEWFSLIFTIASVIQSFLTFSNGFVLDQFGTTVARLANFTHLYIFPSALYVLLYPALTFIAVGGSMFLITNMQVGNLFRSRRSTVITLYSGAYGSSAALFLIIKVLYTAGISLYASFLFLSACSVIHLLRTLFLMPRTLIPYPLPEHYTYGLVSDHINSTFSSTKTQVSCSFVLSISIISHGLSEKSFRECLLSRFSFCAMVWLSVMQLRNYLFIGTLNPMLQRLADGDHSLVSHYTTVFALTQLCGVLCSPWNGFIMDRHKGKPRAAGESERDADLRASVLSLFLTPLLCILFSICATIPILPLQYLSFVLQVITRSFLYSGLAAFITMAFPSCHFGKLYGFLMAVAGLVSLLQYACFILVENVFDGDPLYVNIALTLLIMFAFIHPLSVYLHCRSLASQPTNQPINQPTNTHL</sequence>
<keyword evidence="4" id="KW-1185">Reference proteome</keyword>
<dbReference type="Ensembl" id="ENSSORT00005038167.1">
    <property type="protein sequence ID" value="ENSSORP00005037194.1"/>
    <property type="gene ID" value="ENSSORG00005017475.1"/>
</dbReference>
<dbReference type="Gene3D" id="1.20.1250.20">
    <property type="entry name" value="MFS general substrate transporter like domains"/>
    <property type="match status" value="1"/>
</dbReference>
<evidence type="ECO:0000256" key="1">
    <source>
        <dbReference type="ARBA" id="ARBA00004141"/>
    </source>
</evidence>
<reference evidence="3" key="3">
    <citation type="submission" date="2025-09" db="UniProtKB">
        <authorList>
            <consortium name="Ensembl"/>
        </authorList>
    </citation>
    <scope>IDENTIFICATION</scope>
</reference>
<dbReference type="AlphaFoldDB" id="A0A673B783"/>
<feature type="transmembrane region" description="Helical" evidence="2">
    <location>
        <begin position="73"/>
        <end position="94"/>
    </location>
</feature>
<feature type="transmembrane region" description="Helical" evidence="2">
    <location>
        <begin position="303"/>
        <end position="326"/>
    </location>
</feature>
<dbReference type="GO" id="GO:0016020">
    <property type="term" value="C:membrane"/>
    <property type="evidence" value="ECO:0007669"/>
    <property type="project" value="UniProtKB-SubCell"/>
</dbReference>
<dbReference type="InterPro" id="IPR027197">
    <property type="entry name" value="SLC43A3"/>
</dbReference>
<accession>A0A673B783</accession>
<dbReference type="InParanoid" id="A0A673B783"/>
<dbReference type="PANTHER" id="PTHR20765">
    <property type="entry name" value="SOLUTE CARRIER FAMILY 43 MEMBER 3-RELATED"/>
    <property type="match status" value="1"/>
</dbReference>
<dbReference type="SUPFAM" id="SSF103473">
    <property type="entry name" value="MFS general substrate transporter"/>
    <property type="match status" value="1"/>
</dbReference>
<feature type="transmembrane region" description="Helical" evidence="2">
    <location>
        <begin position="410"/>
        <end position="432"/>
    </location>
</feature>
<evidence type="ECO:0000313" key="3">
    <source>
        <dbReference type="Ensembl" id="ENSSORP00005037194.1"/>
    </source>
</evidence>
<keyword evidence="2" id="KW-0812">Transmembrane</keyword>
<feature type="transmembrane region" description="Helical" evidence="2">
    <location>
        <begin position="347"/>
        <end position="371"/>
    </location>
</feature>